<dbReference type="PANTHER" id="PTHR46521">
    <property type="entry name" value="SUCROSE-PHOSPHATASE 2-RELATED"/>
    <property type="match status" value="1"/>
</dbReference>
<evidence type="ECO:0000313" key="3">
    <source>
        <dbReference type="EMBL" id="JAE35919.1"/>
    </source>
</evidence>
<proteinExistence type="predicted"/>
<name>A0A0A9HJB7_ARUDO</name>
<dbReference type="PANTHER" id="PTHR46521:SF2">
    <property type="entry name" value="SUCROSE-PHOSPHATASE 3-RELATED"/>
    <property type="match status" value="1"/>
</dbReference>
<dbReference type="EMBL" id="GBRH01161977">
    <property type="protein sequence ID" value="JAE35919.1"/>
    <property type="molecule type" value="Transcribed_RNA"/>
</dbReference>
<dbReference type="GO" id="GO:0016787">
    <property type="term" value="F:hydrolase activity"/>
    <property type="evidence" value="ECO:0007669"/>
    <property type="project" value="UniProtKB-KW"/>
</dbReference>
<reference evidence="3" key="1">
    <citation type="submission" date="2014-09" db="EMBL/GenBank/DDBJ databases">
        <authorList>
            <person name="Magalhaes I.L.F."/>
            <person name="Oliveira U."/>
            <person name="Santos F.R."/>
            <person name="Vidigal T.H.D.A."/>
            <person name="Brescovit A.D."/>
            <person name="Santos A.J."/>
        </authorList>
    </citation>
    <scope>NUCLEOTIDE SEQUENCE</scope>
    <source>
        <tissue evidence="3">Shoot tissue taken approximately 20 cm above the soil surface</tissue>
    </source>
</reference>
<feature type="domain" description="Sucrose phosphatase-like" evidence="2">
    <location>
        <begin position="2"/>
        <end position="47"/>
    </location>
</feature>
<reference evidence="3" key="2">
    <citation type="journal article" date="2015" name="Data Brief">
        <title>Shoot transcriptome of the giant reed, Arundo donax.</title>
        <authorList>
            <person name="Barrero R.A."/>
            <person name="Guerrero F.D."/>
            <person name="Moolhuijzen P."/>
            <person name="Goolsby J.A."/>
            <person name="Tidwell J."/>
            <person name="Bellgard S.E."/>
            <person name="Bellgard M.I."/>
        </authorList>
    </citation>
    <scope>NUCLEOTIDE SEQUENCE</scope>
    <source>
        <tissue evidence="3">Shoot tissue taken approximately 20 cm above the soil surface</tissue>
    </source>
</reference>
<dbReference type="InterPro" id="IPR051518">
    <property type="entry name" value="Sucrose_Phosphatase"/>
</dbReference>
<protein>
    <recommendedName>
        <fullName evidence="2">Sucrose phosphatase-like domain-containing protein</fullName>
    </recommendedName>
</protein>
<evidence type="ECO:0000259" key="2">
    <source>
        <dbReference type="Pfam" id="PF05116"/>
    </source>
</evidence>
<keyword evidence="1" id="KW-0378">Hydrolase</keyword>
<organism evidence="3">
    <name type="scientific">Arundo donax</name>
    <name type="common">Giant reed</name>
    <name type="synonym">Donax arundinaceus</name>
    <dbReference type="NCBI Taxonomy" id="35708"/>
    <lineage>
        <taxon>Eukaryota</taxon>
        <taxon>Viridiplantae</taxon>
        <taxon>Streptophyta</taxon>
        <taxon>Embryophyta</taxon>
        <taxon>Tracheophyta</taxon>
        <taxon>Spermatophyta</taxon>
        <taxon>Magnoliopsida</taxon>
        <taxon>Liliopsida</taxon>
        <taxon>Poales</taxon>
        <taxon>Poaceae</taxon>
        <taxon>PACMAD clade</taxon>
        <taxon>Arundinoideae</taxon>
        <taxon>Arundineae</taxon>
        <taxon>Arundo</taxon>
    </lineage>
</organism>
<dbReference type="AlphaFoldDB" id="A0A0A9HJB7"/>
<accession>A0A0A9HJB7</accession>
<dbReference type="Pfam" id="PF05116">
    <property type="entry name" value="S6PP"/>
    <property type="match status" value="1"/>
</dbReference>
<sequence>MPDITIMSVIAYGEDMIRDVGWEEYLNNNWDRDIIVEETAKFPQLKPEACLTCCMIRYCFHLAG</sequence>
<dbReference type="InterPro" id="IPR006380">
    <property type="entry name" value="SPP-like_dom"/>
</dbReference>
<evidence type="ECO:0000256" key="1">
    <source>
        <dbReference type="ARBA" id="ARBA00022801"/>
    </source>
</evidence>